<sequence>MSISSTIRISSILKSIHLILRLTQQIQSKFLNCKLKYLLRLLVSDNNINYQVASQLARNNLLLQLIQALFLIHNQLLKRKLQNQLLALRLTTLTTIIDESQLLTHIIKNNLFLNIKSQNNTPELYSENFLSTLNAFLEGNKCRKVTHAAEYVNKLINFSQKEETIKQQTDSYSFSVKKKKVFIEKGSGNCREVDGNGGFGNESTKEVDSELISSDIQIIYNNSLFISIFLLICNQLSVQLSLIHIISLQIHKYD</sequence>
<dbReference type="AlphaFoldDB" id="A0AA86PJG7"/>
<protein>
    <submittedName>
        <fullName evidence="3">Hypothetical_protein</fullName>
    </submittedName>
</protein>
<dbReference type="EMBL" id="CAXDID020000246">
    <property type="protein sequence ID" value="CAL6063596.1"/>
    <property type="molecule type" value="Genomic_DNA"/>
</dbReference>
<accession>A0AA86PJG7</accession>
<gene>
    <name evidence="1" type="ORF">HINF_LOCUS27283</name>
    <name evidence="3" type="ORF">HINF_LOCUS34165</name>
    <name evidence="2" type="ORF">HINF_LOCUS50592</name>
    <name evidence="4" type="ORF">HINF_LOCUS50951</name>
</gene>
<dbReference type="EMBL" id="CATOUU010000960">
    <property type="protein sequence ID" value="CAI9962947.1"/>
    <property type="molecule type" value="Genomic_DNA"/>
</dbReference>
<evidence type="ECO:0000313" key="1">
    <source>
        <dbReference type="EMBL" id="CAI9939638.1"/>
    </source>
</evidence>
<comment type="caution">
    <text evidence="1">The sequence shown here is derived from an EMBL/GenBank/DDBJ whole genome shotgun (WGS) entry which is preliminary data.</text>
</comment>
<dbReference type="EMBL" id="CATOUU010000666">
    <property type="protein sequence ID" value="CAI9939638.1"/>
    <property type="molecule type" value="Genomic_DNA"/>
</dbReference>
<reference evidence="3 5" key="2">
    <citation type="submission" date="2024-07" db="EMBL/GenBank/DDBJ databases">
        <authorList>
            <person name="Akdeniz Z."/>
        </authorList>
    </citation>
    <scope>NUCLEOTIDE SEQUENCE [LARGE SCALE GENOMIC DNA]</scope>
</reference>
<reference evidence="1" key="1">
    <citation type="submission" date="2023-06" db="EMBL/GenBank/DDBJ databases">
        <authorList>
            <person name="Kurt Z."/>
        </authorList>
    </citation>
    <scope>NUCLEOTIDE SEQUENCE</scope>
</reference>
<evidence type="ECO:0000313" key="3">
    <source>
        <dbReference type="EMBL" id="CAL6031767.1"/>
    </source>
</evidence>
<evidence type="ECO:0000313" key="5">
    <source>
        <dbReference type="Proteomes" id="UP001642409"/>
    </source>
</evidence>
<dbReference type="Proteomes" id="UP001642409">
    <property type="component" value="Unassembled WGS sequence"/>
</dbReference>
<keyword evidence="5" id="KW-1185">Reference proteome</keyword>
<evidence type="ECO:0000313" key="2">
    <source>
        <dbReference type="EMBL" id="CAI9962947.1"/>
    </source>
</evidence>
<organism evidence="1">
    <name type="scientific">Hexamita inflata</name>
    <dbReference type="NCBI Taxonomy" id="28002"/>
    <lineage>
        <taxon>Eukaryota</taxon>
        <taxon>Metamonada</taxon>
        <taxon>Diplomonadida</taxon>
        <taxon>Hexamitidae</taxon>
        <taxon>Hexamitinae</taxon>
        <taxon>Hexamita</taxon>
    </lineage>
</organism>
<proteinExistence type="predicted"/>
<name>A0AA86PJG7_9EUKA</name>
<dbReference type="EMBL" id="CAXDID020000120">
    <property type="protein sequence ID" value="CAL6031767.1"/>
    <property type="molecule type" value="Genomic_DNA"/>
</dbReference>
<evidence type="ECO:0000313" key="4">
    <source>
        <dbReference type="EMBL" id="CAL6063596.1"/>
    </source>
</evidence>